<dbReference type="Gene3D" id="3.20.20.80">
    <property type="entry name" value="Glycosidases"/>
    <property type="match status" value="1"/>
</dbReference>
<comment type="similarity">
    <text evidence="3">Belongs to the glycosyl hydrolase 84 family.</text>
</comment>
<dbReference type="GO" id="GO:1901135">
    <property type="term" value="P:carbohydrate derivative metabolic process"/>
    <property type="evidence" value="ECO:0007669"/>
    <property type="project" value="UniProtKB-ARBA"/>
</dbReference>
<evidence type="ECO:0000313" key="6">
    <source>
        <dbReference type="Proteomes" id="UP000193450"/>
    </source>
</evidence>
<dbReference type="RefSeq" id="WP_085759725.1">
    <property type="nucleotide sequence ID" value="NZ_CP019343.1"/>
</dbReference>
<keyword evidence="6" id="KW-1185">Reference proteome</keyword>
<evidence type="ECO:0000256" key="3">
    <source>
        <dbReference type="PROSITE-ProRule" id="PRU01353"/>
    </source>
</evidence>
<dbReference type="InterPro" id="IPR017853">
    <property type="entry name" value="GH"/>
</dbReference>
<dbReference type="Proteomes" id="UP000193450">
    <property type="component" value="Chromosome"/>
</dbReference>
<evidence type="ECO:0000256" key="2">
    <source>
        <dbReference type="ARBA" id="ARBA00023295"/>
    </source>
</evidence>
<dbReference type="STRING" id="716816.BST96_16375"/>
<dbReference type="PANTHER" id="PTHR13170:SF16">
    <property type="entry name" value="PROTEIN O-GLCNACASE"/>
    <property type="match status" value="1"/>
</dbReference>
<dbReference type="GO" id="GO:0015929">
    <property type="term" value="F:hexosaminidase activity"/>
    <property type="evidence" value="ECO:0007669"/>
    <property type="project" value="UniProtKB-ARBA"/>
</dbReference>
<proteinExistence type="inferred from homology"/>
<feature type="active site" description="Proton donor" evidence="3">
    <location>
        <position position="119"/>
    </location>
</feature>
<dbReference type="PANTHER" id="PTHR13170">
    <property type="entry name" value="O-GLCNACASE"/>
    <property type="match status" value="1"/>
</dbReference>
<feature type="domain" description="GH84" evidence="4">
    <location>
        <begin position="4"/>
        <end position="276"/>
    </location>
</feature>
<dbReference type="AlphaFoldDB" id="A0A1X9NI82"/>
<organism evidence="5 6">
    <name type="scientific">Oceanicoccus sagamiensis</name>
    <dbReference type="NCBI Taxonomy" id="716816"/>
    <lineage>
        <taxon>Bacteria</taxon>
        <taxon>Pseudomonadati</taxon>
        <taxon>Pseudomonadota</taxon>
        <taxon>Gammaproteobacteria</taxon>
        <taxon>Cellvibrionales</taxon>
        <taxon>Spongiibacteraceae</taxon>
        <taxon>Oceanicoccus</taxon>
    </lineage>
</organism>
<accession>A0A1X9NI82</accession>
<dbReference type="SUPFAM" id="SSF51445">
    <property type="entry name" value="(Trans)glycosidases"/>
    <property type="match status" value="1"/>
</dbReference>
<evidence type="ECO:0000313" key="5">
    <source>
        <dbReference type="EMBL" id="ARN75545.1"/>
    </source>
</evidence>
<reference evidence="5 6" key="1">
    <citation type="submission" date="2016-11" db="EMBL/GenBank/DDBJ databases">
        <title>Trade-off between light-utilization and light-protection in marine flavobacteria.</title>
        <authorList>
            <person name="Kumagai Y."/>
        </authorList>
    </citation>
    <scope>NUCLEOTIDE SEQUENCE [LARGE SCALE GENOMIC DNA]</scope>
    <source>
        <strain evidence="5 6">NBRC 107125</strain>
    </source>
</reference>
<evidence type="ECO:0000259" key="4">
    <source>
        <dbReference type="PROSITE" id="PS52009"/>
    </source>
</evidence>
<dbReference type="Pfam" id="PF07555">
    <property type="entry name" value="NAGidase"/>
    <property type="match status" value="1"/>
</dbReference>
<sequence length="355" mass="39873">MGDFFYGVIEGFYGRQWSWQARQGYAGFLRQYGYHCYIYAPKGDDYLRGRWREPHQPEVAEQLRQLSSHYRANQLRWGLGLSPLGLASEYTPSDKRQLQDKVKRLNELSPDILCILFDDVRGDIDGLAARQLEVAGDIMAVSQASTHIVCPTYYSFDPVLEEVFGKMPERYLHQLGAGLPADVGVFWTGAKVISSEYTAADLEPLAGILGRKPIIWDNYPVNDGRLTSNFLHLQPYTGRPDEIAQWSGGHIVNPMNQAILSRLPLQSLQAVYQQQAAYNPAQVLEQSLALLGDSALAAQLAEDIPCFQTEGLSSLSPQQCQQKLHLYQRFDHPAAREVADWLAGGYRFDPDCLTG</sequence>
<keyword evidence="1 3" id="KW-0378">Hydrolase</keyword>
<gene>
    <name evidence="5" type="ORF">BST96_16375</name>
</gene>
<protein>
    <recommendedName>
        <fullName evidence="4">GH84 domain-containing protein</fullName>
    </recommendedName>
</protein>
<evidence type="ECO:0000256" key="1">
    <source>
        <dbReference type="ARBA" id="ARBA00022801"/>
    </source>
</evidence>
<dbReference type="InterPro" id="IPR011496">
    <property type="entry name" value="O-GlcNAcase_cat"/>
</dbReference>
<dbReference type="InterPro" id="IPR051822">
    <property type="entry name" value="Glycosyl_Hydrolase_84"/>
</dbReference>
<keyword evidence="2 3" id="KW-0326">Glycosidase</keyword>
<dbReference type="PROSITE" id="PS52009">
    <property type="entry name" value="GH84"/>
    <property type="match status" value="1"/>
</dbReference>
<dbReference type="KEGG" id="osg:BST96_16375"/>
<dbReference type="OrthoDB" id="9760892at2"/>
<dbReference type="EMBL" id="CP019343">
    <property type="protein sequence ID" value="ARN75545.1"/>
    <property type="molecule type" value="Genomic_DNA"/>
</dbReference>
<name>A0A1X9NI82_9GAMM</name>